<accession>A0A1D2NFZ0</accession>
<dbReference type="Proteomes" id="UP000094527">
    <property type="component" value="Unassembled WGS sequence"/>
</dbReference>
<sequence length="475" mass="54272">MGDKEKLSTDPPVLPTDTSNFEPSTSSQSSELISIPSLSSDLCSDTEKALLYTLVPGTHEDSISTVFPIIPNCGFCFMKDAFQVDKDKEACFFFFLSNGNASFAGPKISTNYFLGSELHVIAPKIKSSTNWLRFVLFLSVGKDSNCDERGCRINTMHLSPFRLSCQLNQGYGNRSIKLNFYAGVTDRFDKENMESRKNEETIIYHACIKKCDPDWCPKLNEFLEFKAGDKLPTIQIKEVKPLSDPSVSSMVYELPNYKKMFTFFILVSKDGTKHPAHKTVLCDRSPYFARELKAATVTLVTEMKVLEGFQATEQVLRYMYYPHKLLRPCETFNETFEILKLAHQFEMPDLMATAANRVMSEFDKATSSEFWNLYEFVHPLKNEMQINYVFWKTLIIKIKRLILESGGEDCDTAREKFLSLASFGDCEISLLEKLSMDLRKTREGESKEELVRHLKIQDLVTDFLLEVIKSPEDAE</sequence>
<evidence type="ECO:0000313" key="4">
    <source>
        <dbReference type="Proteomes" id="UP000094527"/>
    </source>
</evidence>
<dbReference type="Pfam" id="PF00651">
    <property type="entry name" value="BTB"/>
    <property type="match status" value="1"/>
</dbReference>
<dbReference type="SUPFAM" id="SSF54695">
    <property type="entry name" value="POZ domain"/>
    <property type="match status" value="1"/>
</dbReference>
<evidence type="ECO:0000259" key="2">
    <source>
        <dbReference type="PROSITE" id="PS50097"/>
    </source>
</evidence>
<feature type="compositionally biased region" description="Low complexity" evidence="1">
    <location>
        <begin position="18"/>
        <end position="32"/>
    </location>
</feature>
<keyword evidence="4" id="KW-1185">Reference proteome</keyword>
<evidence type="ECO:0000256" key="1">
    <source>
        <dbReference type="SAM" id="MobiDB-lite"/>
    </source>
</evidence>
<protein>
    <recommendedName>
        <fullName evidence="2">BTB domain-containing protein</fullName>
    </recommendedName>
</protein>
<dbReference type="SMART" id="SM00225">
    <property type="entry name" value="BTB"/>
    <property type="match status" value="1"/>
</dbReference>
<dbReference type="EMBL" id="LJIJ01000054">
    <property type="protein sequence ID" value="ODN04147.1"/>
    <property type="molecule type" value="Genomic_DNA"/>
</dbReference>
<comment type="caution">
    <text evidence="3">The sequence shown here is derived from an EMBL/GenBank/DDBJ whole genome shotgun (WGS) entry which is preliminary data.</text>
</comment>
<feature type="domain" description="BTB" evidence="2">
    <location>
        <begin position="261"/>
        <end position="320"/>
    </location>
</feature>
<feature type="region of interest" description="Disordered" evidence="1">
    <location>
        <begin position="1"/>
        <end position="32"/>
    </location>
</feature>
<dbReference type="InterPro" id="IPR011333">
    <property type="entry name" value="SKP1/BTB/POZ_sf"/>
</dbReference>
<dbReference type="Gene3D" id="3.30.710.10">
    <property type="entry name" value="Potassium Channel Kv1.1, Chain A"/>
    <property type="match status" value="1"/>
</dbReference>
<proteinExistence type="predicted"/>
<dbReference type="PROSITE" id="PS50097">
    <property type="entry name" value="BTB"/>
    <property type="match status" value="1"/>
</dbReference>
<organism evidence="3 4">
    <name type="scientific">Orchesella cincta</name>
    <name type="common">Springtail</name>
    <name type="synonym">Podura cincta</name>
    <dbReference type="NCBI Taxonomy" id="48709"/>
    <lineage>
        <taxon>Eukaryota</taxon>
        <taxon>Metazoa</taxon>
        <taxon>Ecdysozoa</taxon>
        <taxon>Arthropoda</taxon>
        <taxon>Hexapoda</taxon>
        <taxon>Collembola</taxon>
        <taxon>Entomobryomorpha</taxon>
        <taxon>Entomobryoidea</taxon>
        <taxon>Orchesellidae</taxon>
        <taxon>Orchesellinae</taxon>
        <taxon>Orchesella</taxon>
    </lineage>
</organism>
<evidence type="ECO:0000313" key="3">
    <source>
        <dbReference type="EMBL" id="ODN04147.1"/>
    </source>
</evidence>
<reference evidence="3 4" key="1">
    <citation type="journal article" date="2016" name="Genome Biol. Evol.">
        <title>Gene Family Evolution Reflects Adaptation to Soil Environmental Stressors in the Genome of the Collembolan Orchesella cincta.</title>
        <authorList>
            <person name="Faddeeva-Vakhrusheva A."/>
            <person name="Derks M.F."/>
            <person name="Anvar S.Y."/>
            <person name="Agamennone V."/>
            <person name="Suring W."/>
            <person name="Smit S."/>
            <person name="van Straalen N.M."/>
            <person name="Roelofs D."/>
        </authorList>
    </citation>
    <scope>NUCLEOTIDE SEQUENCE [LARGE SCALE GENOMIC DNA]</scope>
    <source>
        <tissue evidence="3">Mixed pool</tissue>
    </source>
</reference>
<dbReference type="InterPro" id="IPR000210">
    <property type="entry name" value="BTB/POZ_dom"/>
</dbReference>
<name>A0A1D2NFZ0_ORCCI</name>
<gene>
    <name evidence="3" type="ORF">Ocin01_02554</name>
</gene>
<dbReference type="AlphaFoldDB" id="A0A1D2NFZ0"/>